<keyword evidence="3" id="KW-1185">Reference proteome</keyword>
<evidence type="ECO:0000313" key="2">
    <source>
        <dbReference type="EnsemblPlants" id="KEH31959"/>
    </source>
</evidence>
<dbReference type="AlphaFoldDB" id="A0A072UQ68"/>
<name>A0A072UQ68_MEDTR</name>
<protein>
    <submittedName>
        <fullName evidence="1 2">Uncharacterized protein</fullName>
    </submittedName>
</protein>
<evidence type="ECO:0000313" key="3">
    <source>
        <dbReference type="Proteomes" id="UP000002051"/>
    </source>
</evidence>
<reference evidence="1 3" key="1">
    <citation type="journal article" date="2011" name="Nature">
        <title>The Medicago genome provides insight into the evolution of rhizobial symbioses.</title>
        <authorList>
            <person name="Young N.D."/>
            <person name="Debelle F."/>
            <person name="Oldroyd G.E."/>
            <person name="Geurts R."/>
            <person name="Cannon S.B."/>
            <person name="Udvardi M.K."/>
            <person name="Benedito V.A."/>
            <person name="Mayer K.F."/>
            <person name="Gouzy J."/>
            <person name="Schoof H."/>
            <person name="Van de Peer Y."/>
            <person name="Proost S."/>
            <person name="Cook D.R."/>
            <person name="Meyers B.C."/>
            <person name="Spannagl M."/>
            <person name="Cheung F."/>
            <person name="De Mita S."/>
            <person name="Krishnakumar V."/>
            <person name="Gundlach H."/>
            <person name="Zhou S."/>
            <person name="Mudge J."/>
            <person name="Bharti A.K."/>
            <person name="Murray J.D."/>
            <person name="Naoumkina M.A."/>
            <person name="Rosen B."/>
            <person name="Silverstein K.A."/>
            <person name="Tang H."/>
            <person name="Rombauts S."/>
            <person name="Zhao P.X."/>
            <person name="Zhou P."/>
            <person name="Barbe V."/>
            <person name="Bardou P."/>
            <person name="Bechner M."/>
            <person name="Bellec A."/>
            <person name="Berger A."/>
            <person name="Berges H."/>
            <person name="Bidwell S."/>
            <person name="Bisseling T."/>
            <person name="Choisne N."/>
            <person name="Couloux A."/>
            <person name="Denny R."/>
            <person name="Deshpande S."/>
            <person name="Dai X."/>
            <person name="Doyle J.J."/>
            <person name="Dudez A.M."/>
            <person name="Farmer A.D."/>
            <person name="Fouteau S."/>
            <person name="Franken C."/>
            <person name="Gibelin C."/>
            <person name="Gish J."/>
            <person name="Goldstein S."/>
            <person name="Gonzalez A.J."/>
            <person name="Green P.J."/>
            <person name="Hallab A."/>
            <person name="Hartog M."/>
            <person name="Hua A."/>
            <person name="Humphray S.J."/>
            <person name="Jeong D.H."/>
            <person name="Jing Y."/>
            <person name="Jocker A."/>
            <person name="Kenton S.M."/>
            <person name="Kim D.J."/>
            <person name="Klee K."/>
            <person name="Lai H."/>
            <person name="Lang C."/>
            <person name="Lin S."/>
            <person name="Macmil S.L."/>
            <person name="Magdelenat G."/>
            <person name="Matthews L."/>
            <person name="McCorrison J."/>
            <person name="Monaghan E.L."/>
            <person name="Mun J.H."/>
            <person name="Najar F.Z."/>
            <person name="Nicholson C."/>
            <person name="Noirot C."/>
            <person name="O'Bleness M."/>
            <person name="Paule C.R."/>
            <person name="Poulain J."/>
            <person name="Prion F."/>
            <person name="Qin B."/>
            <person name="Qu C."/>
            <person name="Retzel E.F."/>
            <person name="Riddle C."/>
            <person name="Sallet E."/>
            <person name="Samain S."/>
            <person name="Samson N."/>
            <person name="Sanders I."/>
            <person name="Saurat O."/>
            <person name="Scarpelli C."/>
            <person name="Schiex T."/>
            <person name="Segurens B."/>
            <person name="Severin A.J."/>
            <person name="Sherrier D.J."/>
            <person name="Shi R."/>
            <person name="Sims S."/>
            <person name="Singer S.R."/>
            <person name="Sinharoy S."/>
            <person name="Sterck L."/>
            <person name="Viollet A."/>
            <person name="Wang B.B."/>
            <person name="Wang K."/>
            <person name="Wang M."/>
            <person name="Wang X."/>
            <person name="Warfsmann J."/>
            <person name="Weissenbach J."/>
            <person name="White D.D."/>
            <person name="White J.D."/>
            <person name="Wiley G.B."/>
            <person name="Wincker P."/>
            <person name="Xing Y."/>
            <person name="Yang L."/>
            <person name="Yao Z."/>
            <person name="Ying F."/>
            <person name="Zhai J."/>
            <person name="Zhou L."/>
            <person name="Zuber A."/>
            <person name="Denarie J."/>
            <person name="Dixon R.A."/>
            <person name="May G.D."/>
            <person name="Schwartz D.C."/>
            <person name="Rogers J."/>
            <person name="Quetier F."/>
            <person name="Town C.D."/>
            <person name="Roe B.A."/>
        </authorList>
    </citation>
    <scope>NUCLEOTIDE SEQUENCE [LARGE SCALE GENOMIC DNA]</scope>
    <source>
        <strain evidence="1">A17</strain>
        <strain evidence="2 3">cv. Jemalong A17</strain>
    </source>
</reference>
<evidence type="ECO:0000313" key="1">
    <source>
        <dbReference type="EMBL" id="KEH31959.1"/>
    </source>
</evidence>
<gene>
    <name evidence="1" type="ordered locus">MTR_4g108970</name>
</gene>
<dbReference type="HOGENOM" id="CLU_2577470_0_0_1"/>
<sequence length="81" mass="9337">MTMLRESWGSAYCRKDSKNWLRWFGHVERRLVDFEVGIANNTCYDEIHDVHSLVASRGLSGDSLKKLPNHIILKGMKAEDC</sequence>
<dbReference type="EMBL" id="CM001220">
    <property type="protein sequence ID" value="KEH31959.1"/>
    <property type="molecule type" value="Genomic_DNA"/>
</dbReference>
<reference evidence="1 3" key="2">
    <citation type="journal article" date="2014" name="BMC Genomics">
        <title>An improved genome release (version Mt4.0) for the model legume Medicago truncatula.</title>
        <authorList>
            <person name="Tang H."/>
            <person name="Krishnakumar V."/>
            <person name="Bidwell S."/>
            <person name="Rosen B."/>
            <person name="Chan A."/>
            <person name="Zhou S."/>
            <person name="Gentzbittel L."/>
            <person name="Childs K.L."/>
            <person name="Yandell M."/>
            <person name="Gundlach H."/>
            <person name="Mayer K.F."/>
            <person name="Schwartz D.C."/>
            <person name="Town C.D."/>
        </authorList>
    </citation>
    <scope>GENOME REANNOTATION</scope>
    <source>
        <strain evidence="1">A17</strain>
        <strain evidence="2 3">cv. Jemalong A17</strain>
    </source>
</reference>
<proteinExistence type="predicted"/>
<dbReference type="EnsemblPlants" id="KEH31959">
    <property type="protein sequence ID" value="KEH31959"/>
    <property type="gene ID" value="MTR_4g108970"/>
</dbReference>
<accession>A0A072UQ68</accession>
<organism evidence="1 3">
    <name type="scientific">Medicago truncatula</name>
    <name type="common">Barrel medic</name>
    <name type="synonym">Medicago tribuloides</name>
    <dbReference type="NCBI Taxonomy" id="3880"/>
    <lineage>
        <taxon>Eukaryota</taxon>
        <taxon>Viridiplantae</taxon>
        <taxon>Streptophyta</taxon>
        <taxon>Embryophyta</taxon>
        <taxon>Tracheophyta</taxon>
        <taxon>Spermatophyta</taxon>
        <taxon>Magnoliopsida</taxon>
        <taxon>eudicotyledons</taxon>
        <taxon>Gunneridae</taxon>
        <taxon>Pentapetalae</taxon>
        <taxon>rosids</taxon>
        <taxon>fabids</taxon>
        <taxon>Fabales</taxon>
        <taxon>Fabaceae</taxon>
        <taxon>Papilionoideae</taxon>
        <taxon>50 kb inversion clade</taxon>
        <taxon>NPAAA clade</taxon>
        <taxon>Hologalegina</taxon>
        <taxon>IRL clade</taxon>
        <taxon>Trifolieae</taxon>
        <taxon>Medicago</taxon>
    </lineage>
</organism>
<reference evidence="2" key="3">
    <citation type="submission" date="2015-04" db="UniProtKB">
        <authorList>
            <consortium name="EnsemblPlants"/>
        </authorList>
    </citation>
    <scope>IDENTIFICATION</scope>
    <source>
        <strain evidence="2">cv. Jemalong A17</strain>
    </source>
</reference>
<dbReference type="Proteomes" id="UP000002051">
    <property type="component" value="Chromosome 4"/>
</dbReference>